<evidence type="ECO:0000256" key="9">
    <source>
        <dbReference type="SAM" id="MobiDB-lite"/>
    </source>
</evidence>
<comment type="function">
    <text evidence="1 8">Plays an essential role in the assembly of succinate dehydrogenase (SDH), an enzyme complex (also referred to as respiratory complex II) that is a component of both the tricarboxylic acid (TCA) cycle and the mitochondrial electron transport chain, and which couples the oxidation of succinate to fumarate with the reduction of ubiquinone (coenzyme Q) to ubiquinol. Promotes maturation of the iron-sulfur protein subunit of the SDH catalytic dimer, protecting it from the deleterious effects of oxidants. May act together with SDHAF1.</text>
</comment>
<keyword evidence="5" id="KW-0809">Transit peptide</keyword>
<dbReference type="GO" id="GO:0034553">
    <property type="term" value="P:mitochondrial respiratory chain complex II assembly"/>
    <property type="evidence" value="ECO:0007669"/>
    <property type="project" value="UniProtKB-UniRule"/>
</dbReference>
<evidence type="ECO:0000256" key="1">
    <source>
        <dbReference type="ARBA" id="ARBA00003675"/>
    </source>
</evidence>
<dbReference type="InterPro" id="IPR008381">
    <property type="entry name" value="SDHAF3/Sdh7"/>
</dbReference>
<comment type="similarity">
    <text evidence="3 8">Belongs to the complex I LYR family. SDHAF3 subfamily.</text>
</comment>
<dbReference type="GO" id="GO:0006105">
    <property type="term" value="P:succinate metabolic process"/>
    <property type="evidence" value="ECO:0007669"/>
    <property type="project" value="TreeGrafter"/>
</dbReference>
<feature type="non-terminal residue" evidence="10">
    <location>
        <position position="1"/>
    </location>
</feature>
<evidence type="ECO:0000313" key="11">
    <source>
        <dbReference type="Proteomes" id="UP000070054"/>
    </source>
</evidence>
<reference evidence="10 11" key="1">
    <citation type="submission" date="2014-02" db="EMBL/GenBank/DDBJ databases">
        <title>The genome sequence of Colletotrichum nymphaeae SA-01.</title>
        <authorList>
            <person name="Baroncelli R."/>
            <person name="Thon M.R."/>
        </authorList>
    </citation>
    <scope>NUCLEOTIDE SEQUENCE [LARGE SCALE GENOMIC DNA]</scope>
    <source>
        <strain evidence="10 11">SA-01</strain>
    </source>
</reference>
<evidence type="ECO:0000256" key="5">
    <source>
        <dbReference type="ARBA" id="ARBA00022946"/>
    </source>
</evidence>
<evidence type="ECO:0000256" key="6">
    <source>
        <dbReference type="ARBA" id="ARBA00023128"/>
    </source>
</evidence>
<dbReference type="OrthoDB" id="278329at2759"/>
<dbReference type="Pfam" id="PF13233">
    <property type="entry name" value="Complex1_LYR_2"/>
    <property type="match status" value="1"/>
</dbReference>
<dbReference type="GO" id="GO:0005759">
    <property type="term" value="C:mitochondrial matrix"/>
    <property type="evidence" value="ECO:0007669"/>
    <property type="project" value="UniProtKB-SubCell"/>
</dbReference>
<dbReference type="EMBL" id="JEMN01001721">
    <property type="protein sequence ID" value="KXH28450.1"/>
    <property type="molecule type" value="Genomic_DNA"/>
</dbReference>
<dbReference type="AlphaFoldDB" id="A0A135RXN6"/>
<dbReference type="CDD" id="cd20270">
    <property type="entry name" value="Complex1_LYR_SDHAF3_LYRM10"/>
    <property type="match status" value="1"/>
</dbReference>
<protein>
    <recommendedName>
        <fullName evidence="8">Succinate dehydrogenase assembly factor 3</fullName>
        <shortName evidence="8">SDH assembly factor 3</shortName>
        <shortName evidence="8">SDHAF3</shortName>
    </recommendedName>
</protein>
<evidence type="ECO:0000256" key="8">
    <source>
        <dbReference type="RuleBase" id="RU368039"/>
    </source>
</evidence>
<name>A0A135RXN6_9PEZI</name>
<dbReference type="PANTHER" id="PTHR13137:SF6">
    <property type="entry name" value="SUCCINATE DEHYDROGENASE ASSEMBLY FACTOR 3, MITOCHONDRIAL"/>
    <property type="match status" value="1"/>
</dbReference>
<dbReference type="GO" id="GO:0005758">
    <property type="term" value="C:mitochondrial intermembrane space"/>
    <property type="evidence" value="ECO:0007669"/>
    <property type="project" value="TreeGrafter"/>
</dbReference>
<evidence type="ECO:0000313" key="10">
    <source>
        <dbReference type="EMBL" id="KXH28450.1"/>
    </source>
</evidence>
<comment type="subcellular location">
    <subcellularLocation>
        <location evidence="2 8">Mitochondrion matrix</location>
    </subcellularLocation>
</comment>
<evidence type="ECO:0000256" key="3">
    <source>
        <dbReference type="ARBA" id="ARBA00006020"/>
    </source>
</evidence>
<evidence type="ECO:0000256" key="4">
    <source>
        <dbReference type="ARBA" id="ARBA00011273"/>
    </source>
</evidence>
<keyword evidence="7 8" id="KW-0143">Chaperone</keyword>
<keyword evidence="11" id="KW-1185">Reference proteome</keyword>
<gene>
    <name evidence="10" type="ORF">CNYM01_13221</name>
</gene>
<dbReference type="PANTHER" id="PTHR13137">
    <property type="entry name" value="DC11 ACN9 HOMOLOG"/>
    <property type="match status" value="1"/>
</dbReference>
<organism evidence="10 11">
    <name type="scientific">Colletotrichum nymphaeae SA-01</name>
    <dbReference type="NCBI Taxonomy" id="1460502"/>
    <lineage>
        <taxon>Eukaryota</taxon>
        <taxon>Fungi</taxon>
        <taxon>Dikarya</taxon>
        <taxon>Ascomycota</taxon>
        <taxon>Pezizomycotina</taxon>
        <taxon>Sordariomycetes</taxon>
        <taxon>Hypocreomycetidae</taxon>
        <taxon>Glomerellales</taxon>
        <taxon>Glomerellaceae</taxon>
        <taxon>Colletotrichum</taxon>
        <taxon>Colletotrichum acutatum species complex</taxon>
    </lineage>
</organism>
<comment type="caution">
    <text evidence="10">The sequence shown here is derived from an EMBL/GenBank/DDBJ whole genome shotgun (WGS) entry which is preliminary data.</text>
</comment>
<sequence length="166" mass="18390">DSVFSIGSASQFPSHSSVAASNPTKPITANTAPMRSATILRMASASVSKGNGLRPAPMALLPPIPLYRRLLRAHRKHLPSEMRVLGDEYIKAEFRAHRTVDNPAHLIGFLTEWQLYAQKIEGNSWVGEKIDPVKVAKMSDEQIGQLYELMQAIKERREPGEGEDQS</sequence>
<comment type="subunit">
    <text evidence="4 8">Interacts with the iron-sulfur protein subunit within the SDH catalytic dimer.</text>
</comment>
<proteinExistence type="inferred from homology"/>
<accession>A0A135RXN6</accession>
<evidence type="ECO:0000256" key="7">
    <source>
        <dbReference type="ARBA" id="ARBA00023186"/>
    </source>
</evidence>
<feature type="region of interest" description="Disordered" evidence="9">
    <location>
        <begin position="1"/>
        <end position="30"/>
    </location>
</feature>
<dbReference type="Proteomes" id="UP000070054">
    <property type="component" value="Unassembled WGS sequence"/>
</dbReference>
<keyword evidence="6 8" id="KW-0496">Mitochondrion</keyword>
<evidence type="ECO:0000256" key="2">
    <source>
        <dbReference type="ARBA" id="ARBA00004305"/>
    </source>
</evidence>